<dbReference type="AlphaFoldDB" id="A0AAE1L1T3"/>
<feature type="region of interest" description="Disordered" evidence="1">
    <location>
        <begin position="34"/>
        <end position="89"/>
    </location>
</feature>
<comment type="caution">
    <text evidence="2">The sequence shown here is derived from an EMBL/GenBank/DDBJ whole genome shotgun (WGS) entry which is preliminary data.</text>
</comment>
<evidence type="ECO:0000256" key="1">
    <source>
        <dbReference type="SAM" id="MobiDB-lite"/>
    </source>
</evidence>
<proteinExistence type="predicted"/>
<reference evidence="2" key="1">
    <citation type="submission" date="2023-10" db="EMBL/GenBank/DDBJ databases">
        <title>Genome assemblies of two species of porcelain crab, Petrolisthes cinctipes and Petrolisthes manimaculis (Anomura: Porcellanidae).</title>
        <authorList>
            <person name="Angst P."/>
        </authorList>
    </citation>
    <scope>NUCLEOTIDE SEQUENCE</scope>
    <source>
        <strain evidence="2">PB745_01</strain>
        <tissue evidence="2">Gill</tissue>
    </source>
</reference>
<dbReference type="EMBL" id="JAWQEG010000293">
    <property type="protein sequence ID" value="KAK3891967.1"/>
    <property type="molecule type" value="Genomic_DNA"/>
</dbReference>
<dbReference type="Proteomes" id="UP001286313">
    <property type="component" value="Unassembled WGS sequence"/>
</dbReference>
<evidence type="ECO:0000313" key="3">
    <source>
        <dbReference type="Proteomes" id="UP001286313"/>
    </source>
</evidence>
<name>A0AAE1L1T3_PETCI</name>
<evidence type="ECO:0000313" key="2">
    <source>
        <dbReference type="EMBL" id="KAK3891967.1"/>
    </source>
</evidence>
<organism evidence="2 3">
    <name type="scientific">Petrolisthes cinctipes</name>
    <name type="common">Flat porcelain crab</name>
    <dbReference type="NCBI Taxonomy" id="88211"/>
    <lineage>
        <taxon>Eukaryota</taxon>
        <taxon>Metazoa</taxon>
        <taxon>Ecdysozoa</taxon>
        <taxon>Arthropoda</taxon>
        <taxon>Crustacea</taxon>
        <taxon>Multicrustacea</taxon>
        <taxon>Malacostraca</taxon>
        <taxon>Eumalacostraca</taxon>
        <taxon>Eucarida</taxon>
        <taxon>Decapoda</taxon>
        <taxon>Pleocyemata</taxon>
        <taxon>Anomura</taxon>
        <taxon>Galatheoidea</taxon>
        <taxon>Porcellanidae</taxon>
        <taxon>Petrolisthes</taxon>
    </lineage>
</organism>
<feature type="compositionally biased region" description="Low complexity" evidence="1">
    <location>
        <begin position="47"/>
        <end position="58"/>
    </location>
</feature>
<keyword evidence="3" id="KW-1185">Reference proteome</keyword>
<gene>
    <name evidence="2" type="ORF">Pcinc_004181</name>
</gene>
<protein>
    <submittedName>
        <fullName evidence="2">Uncharacterized protein</fullName>
    </submittedName>
</protein>
<sequence>MLVIQVPSHLLPRLKTVIPRSCLHLHWPLNRQNYGQEQDVPEKDKPPASSSFPPATTTIKTEPDDDLTPSPVHTAAVTTFDPEPVSPAYTDSITEVDMEECEESVPRKFDISPTLIDP</sequence>
<accession>A0AAE1L1T3</accession>